<name>A0AA38X065_9EURO</name>
<feature type="coiled-coil region" evidence="1">
    <location>
        <begin position="191"/>
        <end position="239"/>
    </location>
</feature>
<reference evidence="3" key="1">
    <citation type="submission" date="2022-10" db="EMBL/GenBank/DDBJ databases">
        <title>Culturing micro-colonial fungi from biological soil crusts in the Mojave desert and describing Neophaeococcomyces mojavensis, and introducing the new genera and species Taxawa tesnikishii.</title>
        <authorList>
            <person name="Kurbessoian T."/>
            <person name="Stajich J.E."/>
        </authorList>
    </citation>
    <scope>NUCLEOTIDE SEQUENCE</scope>
    <source>
        <strain evidence="3">TK_41</strain>
    </source>
</reference>
<dbReference type="AlphaFoldDB" id="A0AA38X065"/>
<keyword evidence="4" id="KW-1185">Reference proteome</keyword>
<dbReference type="PANTHER" id="PTHR20923:SF1">
    <property type="entry name" value="G PATCH DOMAIN AND ANKYRIN REPEAT-CONTAINING PROTEIN 1"/>
    <property type="match status" value="1"/>
</dbReference>
<dbReference type="GO" id="GO:0003676">
    <property type="term" value="F:nucleic acid binding"/>
    <property type="evidence" value="ECO:0007669"/>
    <property type="project" value="InterPro"/>
</dbReference>
<dbReference type="EMBL" id="JAPDRK010000019">
    <property type="protein sequence ID" value="KAJ9604360.1"/>
    <property type="molecule type" value="Genomic_DNA"/>
</dbReference>
<proteinExistence type="predicted"/>
<dbReference type="Proteomes" id="UP001172673">
    <property type="component" value="Unassembled WGS sequence"/>
</dbReference>
<dbReference type="PANTHER" id="PTHR20923">
    <property type="entry name" value="BAT4 PROTEIN-RELATED"/>
    <property type="match status" value="1"/>
</dbReference>
<sequence length="266" mass="29446">MADSDEDYYLPLQDQRVFGAGIKRKRINFVPASTGDQPLPANTGQPTDIGNRYLSIVLPKSQPESPDTTSAPTSGVLEKVSQQHLNETVAQAVNETPKTTSDLCSICAQPMTKSTNNSTETTHTAHESSIAHQFCLTHSHPPSHLPRDHVGVRYLTAHGWDPDSRLGLGAKQEGISVPIKAREKHDTVGLREKEDEDAVATRKKKAEAKKESKVVKLNAKELKARDIEARRRAEKLRANFYGPDLEQYLRTDADNLPVTVKRGKPR</sequence>
<dbReference type="Pfam" id="PF01585">
    <property type="entry name" value="G-patch"/>
    <property type="match status" value="1"/>
</dbReference>
<evidence type="ECO:0000313" key="3">
    <source>
        <dbReference type="EMBL" id="KAJ9604360.1"/>
    </source>
</evidence>
<evidence type="ECO:0000259" key="2">
    <source>
        <dbReference type="PROSITE" id="PS50174"/>
    </source>
</evidence>
<dbReference type="PROSITE" id="PS50174">
    <property type="entry name" value="G_PATCH"/>
    <property type="match status" value="1"/>
</dbReference>
<gene>
    <name evidence="3" type="ORF">H2200_011194</name>
</gene>
<comment type="caution">
    <text evidence="3">The sequence shown here is derived from an EMBL/GenBank/DDBJ whole genome shotgun (WGS) entry which is preliminary data.</text>
</comment>
<dbReference type="InterPro" id="IPR039146">
    <property type="entry name" value="GPANK1"/>
</dbReference>
<organism evidence="3 4">
    <name type="scientific">Cladophialophora chaetospira</name>
    <dbReference type="NCBI Taxonomy" id="386627"/>
    <lineage>
        <taxon>Eukaryota</taxon>
        <taxon>Fungi</taxon>
        <taxon>Dikarya</taxon>
        <taxon>Ascomycota</taxon>
        <taxon>Pezizomycotina</taxon>
        <taxon>Eurotiomycetes</taxon>
        <taxon>Chaetothyriomycetidae</taxon>
        <taxon>Chaetothyriales</taxon>
        <taxon>Herpotrichiellaceae</taxon>
        <taxon>Cladophialophora</taxon>
    </lineage>
</organism>
<keyword evidence="1" id="KW-0175">Coiled coil</keyword>
<accession>A0AA38X065</accession>
<protein>
    <recommendedName>
        <fullName evidence="2">G-patch domain-containing protein</fullName>
    </recommendedName>
</protein>
<feature type="domain" description="G-patch" evidence="2">
    <location>
        <begin position="147"/>
        <end position="195"/>
    </location>
</feature>
<dbReference type="InterPro" id="IPR000467">
    <property type="entry name" value="G_patch_dom"/>
</dbReference>
<evidence type="ECO:0000256" key="1">
    <source>
        <dbReference type="SAM" id="Coils"/>
    </source>
</evidence>
<evidence type="ECO:0000313" key="4">
    <source>
        <dbReference type="Proteomes" id="UP001172673"/>
    </source>
</evidence>